<reference evidence="13 14" key="1">
    <citation type="journal article" date="2014" name="Genome Biol. Evol.">
        <title>The secreted proteins of Achlya hypogyna and Thraustotheca clavata identify the ancestral oomycete secretome and reveal gene acquisitions by horizontal gene transfer.</title>
        <authorList>
            <person name="Misner I."/>
            <person name="Blouin N."/>
            <person name="Leonard G."/>
            <person name="Richards T.A."/>
            <person name="Lane C.E."/>
        </authorList>
    </citation>
    <scope>NUCLEOTIDE SEQUENCE [LARGE SCALE GENOMIC DNA]</scope>
    <source>
        <strain evidence="13 14">ATCC 48635</strain>
    </source>
</reference>
<dbReference type="CDD" id="cd00156">
    <property type="entry name" value="REC"/>
    <property type="match status" value="1"/>
</dbReference>
<dbReference type="InterPro" id="IPR001789">
    <property type="entry name" value="Sig_transdc_resp-reg_receiver"/>
</dbReference>
<comment type="catalytic activity">
    <reaction evidence="8">
        <text>L-seryl-[protein] + ATP = O-phospho-L-seryl-[protein] + ADP + H(+)</text>
        <dbReference type="Rhea" id="RHEA:17989"/>
        <dbReference type="Rhea" id="RHEA-COMP:9863"/>
        <dbReference type="Rhea" id="RHEA-COMP:11604"/>
        <dbReference type="ChEBI" id="CHEBI:15378"/>
        <dbReference type="ChEBI" id="CHEBI:29999"/>
        <dbReference type="ChEBI" id="CHEBI:30616"/>
        <dbReference type="ChEBI" id="CHEBI:83421"/>
        <dbReference type="ChEBI" id="CHEBI:456216"/>
        <dbReference type="EC" id="2.7.11.1"/>
    </reaction>
</comment>
<keyword evidence="4 10" id="KW-0547">Nucleotide-binding</keyword>
<comment type="caution">
    <text evidence="13">The sequence shown here is derived from an EMBL/GenBank/DDBJ whole genome shotgun (WGS) entry which is preliminary data.</text>
</comment>
<gene>
    <name evidence="13" type="ORF">ACHHYP_11669</name>
</gene>
<dbReference type="Pfam" id="PF00069">
    <property type="entry name" value="Pkinase"/>
    <property type="match status" value="1"/>
</dbReference>
<accession>A0A1V9YIQ0</accession>
<dbReference type="GO" id="GO:0000160">
    <property type="term" value="P:phosphorelay signal transduction system"/>
    <property type="evidence" value="ECO:0007669"/>
    <property type="project" value="InterPro"/>
</dbReference>
<dbReference type="PANTHER" id="PTHR44899:SF3">
    <property type="entry name" value="SERINE_THREONINE-PROTEIN KINASE NEK1"/>
    <property type="match status" value="1"/>
</dbReference>
<evidence type="ECO:0000256" key="1">
    <source>
        <dbReference type="ARBA" id="ARBA00012513"/>
    </source>
</evidence>
<dbReference type="Pfam" id="PF04784">
    <property type="entry name" value="DUF547"/>
    <property type="match status" value="1"/>
</dbReference>
<evidence type="ECO:0000313" key="13">
    <source>
        <dbReference type="EMBL" id="OQR85591.1"/>
    </source>
</evidence>
<dbReference type="InterPro" id="IPR008271">
    <property type="entry name" value="Ser/Thr_kinase_AS"/>
</dbReference>
<evidence type="ECO:0000259" key="12">
    <source>
        <dbReference type="PROSITE" id="PS50110"/>
    </source>
</evidence>
<dbReference type="PROSITE" id="PS00107">
    <property type="entry name" value="PROTEIN_KINASE_ATP"/>
    <property type="match status" value="1"/>
</dbReference>
<dbReference type="SUPFAM" id="SSF56112">
    <property type="entry name" value="Protein kinase-like (PK-like)"/>
    <property type="match status" value="1"/>
</dbReference>
<dbReference type="FunFam" id="1.10.510.10:FF:000535">
    <property type="entry name" value="Serine/threonine-protein kinase a"/>
    <property type="match status" value="1"/>
</dbReference>
<protein>
    <recommendedName>
        <fullName evidence="1">non-specific serine/threonine protein kinase</fullName>
        <ecNumber evidence="1">2.7.11.1</ecNumber>
    </recommendedName>
</protein>
<dbReference type="GO" id="GO:0005524">
    <property type="term" value="F:ATP binding"/>
    <property type="evidence" value="ECO:0007669"/>
    <property type="project" value="UniProtKB-UniRule"/>
</dbReference>
<dbReference type="InterPro" id="IPR011009">
    <property type="entry name" value="Kinase-like_dom_sf"/>
</dbReference>
<dbReference type="EMBL" id="JNBR01001648">
    <property type="protein sequence ID" value="OQR85591.1"/>
    <property type="molecule type" value="Genomic_DNA"/>
</dbReference>
<dbReference type="InterPro" id="IPR006869">
    <property type="entry name" value="DUF547"/>
</dbReference>
<dbReference type="PROSITE" id="PS00108">
    <property type="entry name" value="PROTEIN_KINASE_ST"/>
    <property type="match status" value="1"/>
</dbReference>
<feature type="binding site" evidence="10">
    <location>
        <position position="177"/>
    </location>
    <ligand>
        <name>ATP</name>
        <dbReference type="ChEBI" id="CHEBI:30616"/>
    </ligand>
</feature>
<keyword evidence="2" id="KW-0723">Serine/threonine-protein kinase</keyword>
<dbReference type="Proteomes" id="UP000243579">
    <property type="component" value="Unassembled WGS sequence"/>
</dbReference>
<proteinExistence type="predicted"/>
<evidence type="ECO:0000256" key="7">
    <source>
        <dbReference type="ARBA" id="ARBA00047899"/>
    </source>
</evidence>
<organism evidence="13 14">
    <name type="scientific">Achlya hypogyna</name>
    <name type="common">Oomycete</name>
    <name type="synonym">Protoachlya hypogyna</name>
    <dbReference type="NCBI Taxonomy" id="1202772"/>
    <lineage>
        <taxon>Eukaryota</taxon>
        <taxon>Sar</taxon>
        <taxon>Stramenopiles</taxon>
        <taxon>Oomycota</taxon>
        <taxon>Saprolegniomycetes</taxon>
        <taxon>Saprolegniales</taxon>
        <taxon>Achlyaceae</taxon>
        <taxon>Achlya</taxon>
    </lineage>
</organism>
<dbReference type="EC" id="2.7.11.1" evidence="1"/>
<feature type="modified residue" description="4-aspartylphosphate" evidence="9">
    <location>
        <position position="56"/>
    </location>
</feature>
<keyword evidence="5 13" id="KW-0418">Kinase</keyword>
<dbReference type="CDD" id="cd08215">
    <property type="entry name" value="STKc_Nek"/>
    <property type="match status" value="1"/>
</dbReference>
<feature type="domain" description="Protein kinase" evidence="11">
    <location>
        <begin position="148"/>
        <end position="405"/>
    </location>
</feature>
<evidence type="ECO:0000256" key="5">
    <source>
        <dbReference type="ARBA" id="ARBA00022777"/>
    </source>
</evidence>
<dbReference type="PROSITE" id="PS50110">
    <property type="entry name" value="RESPONSE_REGULATORY"/>
    <property type="match status" value="1"/>
</dbReference>
<comment type="catalytic activity">
    <reaction evidence="7">
        <text>L-threonyl-[protein] + ATP = O-phospho-L-threonyl-[protein] + ADP + H(+)</text>
        <dbReference type="Rhea" id="RHEA:46608"/>
        <dbReference type="Rhea" id="RHEA-COMP:11060"/>
        <dbReference type="Rhea" id="RHEA-COMP:11605"/>
        <dbReference type="ChEBI" id="CHEBI:15378"/>
        <dbReference type="ChEBI" id="CHEBI:30013"/>
        <dbReference type="ChEBI" id="CHEBI:30616"/>
        <dbReference type="ChEBI" id="CHEBI:61977"/>
        <dbReference type="ChEBI" id="CHEBI:456216"/>
        <dbReference type="EC" id="2.7.11.1"/>
    </reaction>
</comment>
<evidence type="ECO:0000256" key="9">
    <source>
        <dbReference type="PROSITE-ProRule" id="PRU00169"/>
    </source>
</evidence>
<evidence type="ECO:0000259" key="11">
    <source>
        <dbReference type="PROSITE" id="PS50011"/>
    </source>
</evidence>
<dbReference type="Pfam" id="PF00072">
    <property type="entry name" value="Response_reg"/>
    <property type="match status" value="1"/>
</dbReference>
<dbReference type="InterPro" id="IPR000719">
    <property type="entry name" value="Prot_kinase_dom"/>
</dbReference>
<evidence type="ECO:0000256" key="4">
    <source>
        <dbReference type="ARBA" id="ARBA00022741"/>
    </source>
</evidence>
<keyword evidence="3" id="KW-0808">Transferase</keyword>
<sequence length="885" mass="98832">MNPSEVHVLVVEDDEFTRMATLDILRSIGYRVTAVENGGEALSAMMAIAFDLVLCDVMLPVLTGIQLLECVAKEASLAHIPIVMTSSNEEMDVVTSCLSKGAKDYLIKPIQYNTAKTLVRHVWLARQKQADGNLRLKAAGTQSVWRDLEILRTIGKGTHGTVVMAQRKLDGAIVAVKRVPLAAASESSRKQADNEVILLKALYHVNIVRFYDSFVLNNDELNIVMEFCDGGNLRQVAKLRTKMNAGYFPEPLIMSWFAQLVLAVSYIHGKNVLHRDLKAQNVFLTKKHVVKLGDFGISKALAGDDTAMTSVGTPESMSPEICRGERYGKKSDIWSLGCVLYEMAMLARPFEAMTLQEMFNKICLGDYPPLPSFFSKELRLLIQLMLQQDPNKRPSIEDICRFPFVQTPIQAFLSDHAAEFEFALETEAKMNQPALVAQEPLAFAGQPNPFVPSLPPPSSGHNLMHMPSPPPDSSLRDIALSSQVVGLSTPDVALSKTSDDMQIVTSLSRSLTLQDSLADRLRCRTNVATHRLGYFSTLPLCAQGREIATAFVKDYRDNKANPLKPERELYELGLAAIRDLVTQEALHVVSTPPSSRGLDKTLGWVEDALFRFQVDEVGQPRNMRYIAPPGEAAPMDVCLEVRGLAAELHEHVKFPHGIALNWSYPPPDTDYSGAGLYRHFLKAVAKLQLVDLAKLTTKDRQTFFINIYNTMVLHGFVELGVPHTSDQYKAFEKDIVYRIGGLTFSLADIRHGVLRSNRKPPSAFWGRQLEAHDPRIAYCFRTRDPRSLLALLEFSAPIATVAEAVILRPGRTDTDLEAAMKAYCERHVTVEMVTRTVRLPKLFSVYMEDFGSSESEMLGWLTQYMKDCPPDIMLYRIKYQHGILV</sequence>
<dbReference type="OrthoDB" id="248923at2759"/>
<dbReference type="PROSITE" id="PS50011">
    <property type="entry name" value="PROTEIN_KINASE_DOM"/>
    <property type="match status" value="1"/>
</dbReference>
<keyword evidence="9" id="KW-0597">Phosphoprotein</keyword>
<dbReference type="PANTHER" id="PTHR44899">
    <property type="entry name" value="CAMK FAMILY PROTEIN KINASE"/>
    <property type="match status" value="1"/>
</dbReference>
<evidence type="ECO:0000256" key="6">
    <source>
        <dbReference type="ARBA" id="ARBA00022840"/>
    </source>
</evidence>
<feature type="domain" description="Response regulatory" evidence="12">
    <location>
        <begin position="7"/>
        <end position="123"/>
    </location>
</feature>
<evidence type="ECO:0000256" key="2">
    <source>
        <dbReference type="ARBA" id="ARBA00022527"/>
    </source>
</evidence>
<dbReference type="Gene3D" id="1.10.510.10">
    <property type="entry name" value="Transferase(Phosphotransferase) domain 1"/>
    <property type="match status" value="1"/>
</dbReference>
<dbReference type="SUPFAM" id="SSF52172">
    <property type="entry name" value="CheY-like"/>
    <property type="match status" value="1"/>
</dbReference>
<evidence type="ECO:0000256" key="8">
    <source>
        <dbReference type="ARBA" id="ARBA00048679"/>
    </source>
</evidence>
<evidence type="ECO:0000313" key="14">
    <source>
        <dbReference type="Proteomes" id="UP000243579"/>
    </source>
</evidence>
<dbReference type="InterPro" id="IPR017441">
    <property type="entry name" value="Protein_kinase_ATP_BS"/>
</dbReference>
<evidence type="ECO:0000256" key="10">
    <source>
        <dbReference type="PROSITE-ProRule" id="PRU10141"/>
    </source>
</evidence>
<dbReference type="Gene3D" id="3.40.50.2300">
    <property type="match status" value="1"/>
</dbReference>
<keyword evidence="14" id="KW-1185">Reference proteome</keyword>
<dbReference type="SMART" id="SM00448">
    <property type="entry name" value="REC"/>
    <property type="match status" value="1"/>
</dbReference>
<dbReference type="InterPro" id="IPR011006">
    <property type="entry name" value="CheY-like_superfamily"/>
</dbReference>
<dbReference type="InterPro" id="IPR051131">
    <property type="entry name" value="NEK_Ser/Thr_kinase_NIMA"/>
</dbReference>
<dbReference type="STRING" id="1202772.A0A1V9YIQ0"/>
<dbReference type="SMART" id="SM00220">
    <property type="entry name" value="S_TKc"/>
    <property type="match status" value="1"/>
</dbReference>
<dbReference type="GO" id="GO:0004674">
    <property type="term" value="F:protein serine/threonine kinase activity"/>
    <property type="evidence" value="ECO:0007669"/>
    <property type="project" value="UniProtKB-KW"/>
</dbReference>
<keyword evidence="6 10" id="KW-0067">ATP-binding</keyword>
<name>A0A1V9YIQ0_ACHHY</name>
<dbReference type="AlphaFoldDB" id="A0A1V9YIQ0"/>
<evidence type="ECO:0000256" key="3">
    <source>
        <dbReference type="ARBA" id="ARBA00022679"/>
    </source>
</evidence>